<dbReference type="InterPro" id="IPR012337">
    <property type="entry name" value="RNaseH-like_sf"/>
</dbReference>
<keyword evidence="1 5" id="KW-0963">Cytoplasm</keyword>
<dbReference type="AlphaFoldDB" id="A0A223M9X7"/>
<dbReference type="SMART" id="SM00732">
    <property type="entry name" value="YqgFc"/>
    <property type="match status" value="1"/>
</dbReference>
<dbReference type="NCBIfam" id="TIGR00250">
    <property type="entry name" value="RNAse_H_YqgF"/>
    <property type="match status" value="1"/>
</dbReference>
<dbReference type="EMBL" id="VBRW01000003">
    <property type="protein sequence ID" value="MCI8283243.1"/>
    <property type="molecule type" value="Genomic_DNA"/>
</dbReference>
<dbReference type="Gene3D" id="3.30.420.140">
    <property type="entry name" value="YqgF/RNase H-like domain"/>
    <property type="match status" value="1"/>
</dbReference>
<dbReference type="GO" id="GO:0005829">
    <property type="term" value="C:cytosol"/>
    <property type="evidence" value="ECO:0007669"/>
    <property type="project" value="TreeGrafter"/>
</dbReference>
<comment type="similarity">
    <text evidence="5">Belongs to the YqgF HJR family.</text>
</comment>
<dbReference type="PANTHER" id="PTHR33317:SF4">
    <property type="entry name" value="POLYNUCLEOTIDYL TRANSFERASE, RIBONUCLEASE H-LIKE SUPERFAMILY PROTEIN"/>
    <property type="match status" value="1"/>
</dbReference>
<dbReference type="Proteomes" id="UP000215452">
    <property type="component" value="Chromosome"/>
</dbReference>
<evidence type="ECO:0000313" key="9">
    <source>
        <dbReference type="Proteomes" id="UP000215452"/>
    </source>
</evidence>
<evidence type="ECO:0000256" key="2">
    <source>
        <dbReference type="ARBA" id="ARBA00022517"/>
    </source>
</evidence>
<comment type="subcellular location">
    <subcellularLocation>
        <location evidence="5">Cytoplasm</location>
    </subcellularLocation>
</comment>
<dbReference type="Proteomes" id="UP001203104">
    <property type="component" value="Unassembled WGS sequence"/>
</dbReference>
<dbReference type="InterPro" id="IPR006641">
    <property type="entry name" value="YqgF/RNaseH-like_dom"/>
</dbReference>
<dbReference type="GO" id="GO:0000967">
    <property type="term" value="P:rRNA 5'-end processing"/>
    <property type="evidence" value="ECO:0007669"/>
    <property type="project" value="UniProtKB-UniRule"/>
</dbReference>
<proteinExistence type="inferred from homology"/>
<feature type="domain" description="YqgF/RNase H-like" evidence="6">
    <location>
        <begin position="5"/>
        <end position="107"/>
    </location>
</feature>
<comment type="function">
    <text evidence="5">Could be a nuclease involved in processing of the 5'-end of pre-16S rRNA.</text>
</comment>
<reference evidence="7 9" key="1">
    <citation type="submission" date="2017-08" db="EMBL/GenBank/DDBJ databases">
        <title>The complete genome sequence of a Mycoplasma hyopneumoniae isolate in Korea.</title>
        <authorList>
            <person name="Han J."/>
            <person name="Lee N."/>
        </authorList>
    </citation>
    <scope>NUCLEOTIDE SEQUENCE [LARGE SCALE GENOMIC DNA]</scope>
    <source>
        <strain evidence="7 9">KM014</strain>
    </source>
</reference>
<reference evidence="8 10" key="2">
    <citation type="submission" date="2019-05" db="EMBL/GenBank/DDBJ databases">
        <title>Genome sequencing and assembly of Mycoplasma hyopneumoniae strains UFV01 and UFV02.</title>
        <authorList>
            <person name="De Souza L.F."/>
            <person name="Gonzaga N.F."/>
            <person name="Santos M.R."/>
            <person name="Deeney A.S."/>
            <person name="Vidigal P.M.P."/>
            <person name="Moreira M.A.S."/>
            <person name="Fietto J.R.L."/>
            <person name="Bressan G.C."/>
            <person name="Rycroft A.N."/>
            <person name="Silva Junior A."/>
        </authorList>
    </citation>
    <scope>NUCLEOTIDE SEQUENCE [LARGE SCALE GENOMIC DNA]</scope>
    <source>
        <strain evidence="8 10">UFV01</strain>
    </source>
</reference>
<gene>
    <name evidence="7" type="primary">yrrK</name>
    <name evidence="8" type="synonym">ruvX</name>
    <name evidence="7" type="ORF">CIB43_00464</name>
    <name evidence="8" type="ORF">FEF30_01440</name>
</gene>
<sequence length="143" mass="16641">MGKYNRILALDLGIKTCGFAISDQNWKISYPLEQFNFNRYDFASVISRIAFWMKEYPISILVLGYPLTLAGKISPRTKMVEYFADLVKKNYEIKVVFQDERLTTKQAQTFLLDLGISFKKRQKVIDKLAAQIILERFLNTKKG</sequence>
<keyword evidence="2 5" id="KW-0690">Ribosome biogenesis</keyword>
<dbReference type="EC" id="3.1.-.-" evidence="5"/>
<evidence type="ECO:0000256" key="4">
    <source>
        <dbReference type="ARBA" id="ARBA00022801"/>
    </source>
</evidence>
<dbReference type="PANTHER" id="PTHR33317">
    <property type="entry name" value="POLYNUCLEOTIDYL TRANSFERASE, RIBONUCLEASE H-LIKE SUPERFAMILY PROTEIN"/>
    <property type="match status" value="1"/>
</dbReference>
<dbReference type="CDD" id="cd16964">
    <property type="entry name" value="YqgF"/>
    <property type="match status" value="1"/>
</dbReference>
<protein>
    <recommendedName>
        <fullName evidence="5">Putative pre-16S rRNA nuclease</fullName>
        <ecNumber evidence="5">3.1.-.-</ecNumber>
    </recommendedName>
</protein>
<evidence type="ECO:0000256" key="1">
    <source>
        <dbReference type="ARBA" id="ARBA00022490"/>
    </source>
</evidence>
<dbReference type="HAMAP" id="MF_00651">
    <property type="entry name" value="Nuclease_YqgF"/>
    <property type="match status" value="1"/>
</dbReference>
<evidence type="ECO:0000259" key="6">
    <source>
        <dbReference type="SMART" id="SM00732"/>
    </source>
</evidence>
<dbReference type="SMR" id="A0A223M9X7"/>
<dbReference type="Pfam" id="PF03652">
    <property type="entry name" value="RuvX"/>
    <property type="match status" value="1"/>
</dbReference>
<dbReference type="EMBL" id="CP022714">
    <property type="protein sequence ID" value="ASU14360.1"/>
    <property type="molecule type" value="Genomic_DNA"/>
</dbReference>
<organism evidence="7 9">
    <name type="scientific">Mesomycoplasma hyopneumoniae</name>
    <name type="common">Mycoplasma hyopneumoniae</name>
    <dbReference type="NCBI Taxonomy" id="2099"/>
    <lineage>
        <taxon>Bacteria</taxon>
        <taxon>Bacillati</taxon>
        <taxon>Mycoplasmatota</taxon>
        <taxon>Mycoplasmoidales</taxon>
        <taxon>Metamycoplasmataceae</taxon>
        <taxon>Mesomycoplasma</taxon>
    </lineage>
</organism>
<evidence type="ECO:0000313" key="10">
    <source>
        <dbReference type="Proteomes" id="UP001203104"/>
    </source>
</evidence>
<dbReference type="GeneID" id="41334500"/>
<keyword evidence="3 5" id="KW-0540">Nuclease</keyword>
<dbReference type="SUPFAM" id="SSF53098">
    <property type="entry name" value="Ribonuclease H-like"/>
    <property type="match status" value="1"/>
</dbReference>
<keyword evidence="4 5" id="KW-0378">Hydrolase</keyword>
<accession>A0A223M9X7</accession>
<dbReference type="GO" id="GO:0004518">
    <property type="term" value="F:nuclease activity"/>
    <property type="evidence" value="ECO:0007669"/>
    <property type="project" value="UniProtKB-KW"/>
</dbReference>
<dbReference type="InterPro" id="IPR005227">
    <property type="entry name" value="YqgF"/>
</dbReference>
<dbReference type="RefSeq" id="WP_011206016.1">
    <property type="nucleotide sequence ID" value="NZ_CP034597.1"/>
</dbReference>
<name>A0A223M9X7_MESHO</name>
<evidence type="ECO:0000313" key="7">
    <source>
        <dbReference type="EMBL" id="ASU14360.1"/>
    </source>
</evidence>
<dbReference type="GO" id="GO:0016788">
    <property type="term" value="F:hydrolase activity, acting on ester bonds"/>
    <property type="evidence" value="ECO:0007669"/>
    <property type="project" value="UniProtKB-UniRule"/>
</dbReference>
<dbReference type="OMA" id="PMGWTAQ"/>
<evidence type="ECO:0000256" key="3">
    <source>
        <dbReference type="ARBA" id="ARBA00022722"/>
    </source>
</evidence>
<evidence type="ECO:0000256" key="5">
    <source>
        <dbReference type="HAMAP-Rule" id="MF_00651"/>
    </source>
</evidence>
<evidence type="ECO:0000313" key="8">
    <source>
        <dbReference type="EMBL" id="MCI8283243.1"/>
    </source>
</evidence>
<dbReference type="InterPro" id="IPR037027">
    <property type="entry name" value="YqgF/RNaseH-like_dom_sf"/>
</dbReference>